<sequence length="149" mass="16308">MMSWLLEHVSILINVTRRPVRIRGLNGPSVKIDGKFSAGVGGRASSFCGERSRHVDDGLTLGLSMAMEHRWTELLDHTHTVHELTSQKPRQMRAGHCNSQSLEAAHGPLIYLINLSSLKTCAIVDAIAVPTHSPITKTGATQNEHVPLM</sequence>
<gene>
    <name evidence="1" type="ORF">PGT21_007822</name>
</gene>
<dbReference type="EMBL" id="VSWC01000080">
    <property type="protein sequence ID" value="KAA1092582.1"/>
    <property type="molecule type" value="Genomic_DNA"/>
</dbReference>
<dbReference type="AlphaFoldDB" id="A0A5B0NUY1"/>
<accession>A0A5B0NUY1</accession>
<evidence type="ECO:0000313" key="2">
    <source>
        <dbReference type="Proteomes" id="UP000324748"/>
    </source>
</evidence>
<evidence type="ECO:0000313" key="1">
    <source>
        <dbReference type="EMBL" id="KAA1092582.1"/>
    </source>
</evidence>
<reference evidence="1 2" key="1">
    <citation type="submission" date="2019-05" db="EMBL/GenBank/DDBJ databases">
        <title>Emergence of the Ug99 lineage of the wheat stem rust pathogen through somatic hybridization.</title>
        <authorList>
            <person name="Li F."/>
            <person name="Upadhyaya N.M."/>
            <person name="Sperschneider J."/>
            <person name="Matny O."/>
            <person name="Nguyen-Phuc H."/>
            <person name="Mago R."/>
            <person name="Raley C."/>
            <person name="Miller M.E."/>
            <person name="Silverstein K.A.T."/>
            <person name="Henningsen E."/>
            <person name="Hirsch C.D."/>
            <person name="Visser B."/>
            <person name="Pretorius Z.A."/>
            <person name="Steffenson B.J."/>
            <person name="Schwessinger B."/>
            <person name="Dodds P.N."/>
            <person name="Figueroa M."/>
        </authorList>
    </citation>
    <scope>NUCLEOTIDE SEQUENCE [LARGE SCALE GENOMIC DNA]</scope>
    <source>
        <strain evidence="1">21-0</strain>
    </source>
</reference>
<keyword evidence="2" id="KW-1185">Reference proteome</keyword>
<proteinExistence type="predicted"/>
<name>A0A5B0NUY1_PUCGR</name>
<protein>
    <submittedName>
        <fullName evidence="1">Uncharacterized protein</fullName>
    </submittedName>
</protein>
<comment type="caution">
    <text evidence="1">The sequence shown here is derived from an EMBL/GenBank/DDBJ whole genome shotgun (WGS) entry which is preliminary data.</text>
</comment>
<organism evidence="1 2">
    <name type="scientific">Puccinia graminis f. sp. tritici</name>
    <dbReference type="NCBI Taxonomy" id="56615"/>
    <lineage>
        <taxon>Eukaryota</taxon>
        <taxon>Fungi</taxon>
        <taxon>Dikarya</taxon>
        <taxon>Basidiomycota</taxon>
        <taxon>Pucciniomycotina</taxon>
        <taxon>Pucciniomycetes</taxon>
        <taxon>Pucciniales</taxon>
        <taxon>Pucciniaceae</taxon>
        <taxon>Puccinia</taxon>
    </lineage>
</organism>
<dbReference type="Proteomes" id="UP000324748">
    <property type="component" value="Unassembled WGS sequence"/>
</dbReference>